<accession>A0A8C4LH59</accession>
<dbReference type="Gene3D" id="1.20.920.10">
    <property type="entry name" value="Bromodomain-like"/>
    <property type="match status" value="1"/>
</dbReference>
<evidence type="ECO:0000256" key="1">
    <source>
        <dbReference type="ARBA" id="ARBA00023117"/>
    </source>
</evidence>
<protein>
    <submittedName>
        <fullName evidence="2">Uncharacterized protein</fullName>
    </submittedName>
</protein>
<organism evidence="2">
    <name type="scientific">Equus asinus asinus</name>
    <dbReference type="NCBI Taxonomy" id="83772"/>
    <lineage>
        <taxon>Eukaryota</taxon>
        <taxon>Metazoa</taxon>
        <taxon>Chordata</taxon>
        <taxon>Craniata</taxon>
        <taxon>Vertebrata</taxon>
        <taxon>Euteleostomi</taxon>
        <taxon>Mammalia</taxon>
        <taxon>Eutheria</taxon>
        <taxon>Laurasiatheria</taxon>
        <taxon>Perissodactyla</taxon>
        <taxon>Equidae</taxon>
        <taxon>Equus</taxon>
    </lineage>
</organism>
<dbReference type="OMA" id="TNCKECN"/>
<dbReference type="AlphaFoldDB" id="A0A8C4LH59"/>
<reference evidence="2" key="1">
    <citation type="submission" date="2023-03" db="UniProtKB">
        <authorList>
            <consortium name="Ensembl"/>
        </authorList>
    </citation>
    <scope>IDENTIFICATION</scope>
</reference>
<dbReference type="SUPFAM" id="SSF47370">
    <property type="entry name" value="Bromodomain"/>
    <property type="match status" value="1"/>
</dbReference>
<name>A0A8C4LH59_EQUAS</name>
<keyword evidence="1" id="KW-0103">Bromodomain</keyword>
<sequence length="78" mass="9376">LELMERRKVLGYFEVISNLKTRSKCLNNTYSMLKKFFMVVFTNCKECNPPESEYNKCASILDKFFTEVYFYSILDKFK</sequence>
<proteinExistence type="predicted"/>
<evidence type="ECO:0000313" key="2">
    <source>
        <dbReference type="Ensembl" id="ENSEASP00005009807.1"/>
    </source>
</evidence>
<dbReference type="Ensembl" id="ENSEAST00005010654.1">
    <property type="protein sequence ID" value="ENSEASP00005009807.1"/>
    <property type="gene ID" value="ENSEASG00005006970.1"/>
</dbReference>
<dbReference type="InterPro" id="IPR036427">
    <property type="entry name" value="Bromodomain-like_sf"/>
</dbReference>